<dbReference type="PATRIC" id="fig|137591.25.peg.609"/>
<reference evidence="3 4" key="1">
    <citation type="journal article" date="2015" name="Microbiology (Mosc.)">
        <title>Genomics of the Weissella cibaria species with an examination of its metabolic traits.</title>
        <authorList>
            <person name="Lynch K.M."/>
            <person name="Lucid A."/>
            <person name="Arendt E.K."/>
            <person name="Sleator R.D."/>
            <person name="Lucey B."/>
            <person name="Coffey A."/>
        </authorList>
    </citation>
    <scope>NUCLEOTIDE SEQUENCE [LARGE SCALE GENOMIC DNA]</scope>
    <source>
        <strain evidence="3 4">MG1</strain>
    </source>
</reference>
<dbReference type="AlphaFoldDB" id="A0A0D1LN07"/>
<dbReference type="SMART" id="SM00062">
    <property type="entry name" value="PBPb"/>
    <property type="match status" value="1"/>
</dbReference>
<dbReference type="RefSeq" id="WP_043710875.1">
    <property type="nucleotide sequence ID" value="NZ_JALOCT010000007.1"/>
</dbReference>
<dbReference type="STRING" id="137591.AO080_01015"/>
<evidence type="ECO:0000313" key="3">
    <source>
        <dbReference type="EMBL" id="KIU21555.1"/>
    </source>
</evidence>
<accession>A0A0D1LN07</accession>
<sequence>MEGGFAPFSFRTKSGKLSGFEVALAKDVAKQLKLKPVFVQTKFDSLISGLDTKKYDVVYNDMSITSERQKAYTFGREYLFTKSVLITKKGSDIKTYADLKGKRAAETTSSNFSQAAKKAGAQIVDAPGFAEQLELVANGKADVVLNSQDSWTAYKKVHPETNLQATVTNALGQTTAAPMLNKHNNQLAKKISQAQRKLEKDGTMKQLSEKYFGADLTKK</sequence>
<dbReference type="PANTHER" id="PTHR35936">
    <property type="entry name" value="MEMBRANE-BOUND LYTIC MUREIN TRANSGLYCOSYLASE F"/>
    <property type="match status" value="1"/>
</dbReference>
<dbReference type="EMBL" id="JWHU01000007">
    <property type="protein sequence ID" value="KIU21555.1"/>
    <property type="molecule type" value="Genomic_DNA"/>
</dbReference>
<proteinExistence type="predicted"/>
<evidence type="ECO:0000259" key="2">
    <source>
        <dbReference type="SMART" id="SM00062"/>
    </source>
</evidence>
<keyword evidence="4" id="KW-1185">Reference proteome</keyword>
<organism evidence="3 4">
    <name type="scientific">Weissella cibaria</name>
    <dbReference type="NCBI Taxonomy" id="137591"/>
    <lineage>
        <taxon>Bacteria</taxon>
        <taxon>Bacillati</taxon>
        <taxon>Bacillota</taxon>
        <taxon>Bacilli</taxon>
        <taxon>Lactobacillales</taxon>
        <taxon>Lactobacillaceae</taxon>
        <taxon>Weissella</taxon>
    </lineage>
</organism>
<dbReference type="PANTHER" id="PTHR35936:SF34">
    <property type="entry name" value="ABC TRANSPORTER EXTRACELLULAR-BINDING PROTEIN YCKB-RELATED"/>
    <property type="match status" value="1"/>
</dbReference>
<keyword evidence="1" id="KW-0732">Signal</keyword>
<dbReference type="InterPro" id="IPR001638">
    <property type="entry name" value="Solute-binding_3/MltF_N"/>
</dbReference>
<dbReference type="SUPFAM" id="SSF53850">
    <property type="entry name" value="Periplasmic binding protein-like II"/>
    <property type="match status" value="1"/>
</dbReference>
<evidence type="ECO:0000256" key="1">
    <source>
        <dbReference type="ARBA" id="ARBA00022729"/>
    </source>
</evidence>
<name>A0A0D1LN07_9LACO</name>
<dbReference type="Gene3D" id="3.40.190.10">
    <property type="entry name" value="Periplasmic binding protein-like II"/>
    <property type="match status" value="2"/>
</dbReference>
<dbReference type="Proteomes" id="UP000032287">
    <property type="component" value="Unassembled WGS sequence"/>
</dbReference>
<protein>
    <submittedName>
        <fullName evidence="3">Putative amino-acid ABC transporter-binding protein</fullName>
    </submittedName>
</protein>
<dbReference type="eggNOG" id="COG0834">
    <property type="taxonomic scope" value="Bacteria"/>
</dbReference>
<comment type="caution">
    <text evidence="3">The sequence shown here is derived from an EMBL/GenBank/DDBJ whole genome shotgun (WGS) entry which is preliminary data.</text>
</comment>
<feature type="domain" description="Solute-binding protein family 3/N-terminal" evidence="2">
    <location>
        <begin position="1"/>
        <end position="215"/>
    </location>
</feature>
<gene>
    <name evidence="3" type="ORF">QX99_00626</name>
</gene>
<dbReference type="Pfam" id="PF00497">
    <property type="entry name" value="SBP_bac_3"/>
    <property type="match status" value="1"/>
</dbReference>
<evidence type="ECO:0000313" key="4">
    <source>
        <dbReference type="Proteomes" id="UP000032287"/>
    </source>
</evidence>